<accession>A0A0J1CV48</accession>
<protein>
    <submittedName>
        <fullName evidence="1">Uncharacterized protein</fullName>
    </submittedName>
</protein>
<sequence>MDSVTQISAQAADCGKGDCWRIGRHTLTRRLLLDTAACPFIDVLDRSVENPGTQILTAGIYSTRTEEQALVFEVIQSAATDVVGLLRTVP</sequence>
<evidence type="ECO:0000313" key="1">
    <source>
        <dbReference type="EMBL" id="KLU24475.1"/>
    </source>
</evidence>
<keyword evidence="2" id="KW-1185">Reference proteome</keyword>
<dbReference type="EMBL" id="AEJF01000124">
    <property type="protein sequence ID" value="KLU24475.1"/>
    <property type="molecule type" value="Genomic_DNA"/>
</dbReference>
<comment type="caution">
    <text evidence="1">The sequence shown here is derived from an EMBL/GenBank/DDBJ whole genome shotgun (WGS) entry which is preliminary data.</text>
</comment>
<proteinExistence type="predicted"/>
<evidence type="ECO:0000313" key="2">
    <source>
        <dbReference type="Proteomes" id="UP000035963"/>
    </source>
</evidence>
<organism evidence="1 2">
    <name type="scientific">Caballeronia mineralivorans PML1(12)</name>
    <dbReference type="NCBI Taxonomy" id="908627"/>
    <lineage>
        <taxon>Bacteria</taxon>
        <taxon>Pseudomonadati</taxon>
        <taxon>Pseudomonadota</taxon>
        <taxon>Betaproteobacteria</taxon>
        <taxon>Burkholderiales</taxon>
        <taxon>Burkholderiaceae</taxon>
        <taxon>Caballeronia</taxon>
    </lineage>
</organism>
<dbReference type="RefSeq" id="WP_047848436.1">
    <property type="nucleotide sequence ID" value="NZ_AEJF01000124.1"/>
</dbReference>
<name>A0A0J1CV48_9BURK</name>
<gene>
    <name evidence="1" type="ORF">EOS_20070</name>
</gene>
<reference evidence="1 2" key="1">
    <citation type="journal article" date="2015" name="Genome Announc.">
        <title>Draft Genome Sequence of Burkholderia sp. Strain PML1(12), an Ectomycorrhizosphere-Inhabiting Bacterium with Effective Mineral-Weathering Ability.</title>
        <authorList>
            <person name="Uroz S."/>
            <person name="Oger P."/>
        </authorList>
    </citation>
    <scope>NUCLEOTIDE SEQUENCE [LARGE SCALE GENOMIC DNA]</scope>
    <source>
        <strain evidence="2">PML1(12)</strain>
    </source>
</reference>
<dbReference type="PATRIC" id="fig|908627.4.peg.4498"/>
<dbReference type="AlphaFoldDB" id="A0A0J1CV48"/>
<dbReference type="Proteomes" id="UP000035963">
    <property type="component" value="Unassembled WGS sequence"/>
</dbReference>